<comment type="caution">
    <text evidence="10">The sequence shown here is derived from an EMBL/GenBank/DDBJ whole genome shotgun (WGS) entry which is preliminary data.</text>
</comment>
<evidence type="ECO:0000256" key="9">
    <source>
        <dbReference type="HAMAP-Rule" id="MF_00459"/>
    </source>
</evidence>
<keyword evidence="8 9" id="KW-0472">Membrane</keyword>
<evidence type="ECO:0000256" key="5">
    <source>
        <dbReference type="ARBA" id="ARBA00022967"/>
    </source>
</evidence>
<evidence type="ECO:0000256" key="3">
    <source>
        <dbReference type="ARBA" id="ARBA00022519"/>
    </source>
</evidence>
<dbReference type="Pfam" id="PF02508">
    <property type="entry name" value="Rnf-Nqr"/>
    <property type="match status" value="1"/>
</dbReference>
<dbReference type="PANTHER" id="PTHR30335">
    <property type="entry name" value="INTEGRAL MEMBRANE PROTEIN OF SOXR-REDUCING COMPLEX"/>
    <property type="match status" value="1"/>
</dbReference>
<comment type="subcellular location">
    <subcellularLocation>
        <location evidence="9">Cell inner membrane</location>
        <topology evidence="9">Multi-pass membrane protein</topology>
    </subcellularLocation>
    <subcellularLocation>
        <location evidence="1">Endomembrane system</location>
        <topology evidence="1">Multi-pass membrane protein</topology>
    </subcellularLocation>
</comment>
<evidence type="ECO:0000256" key="2">
    <source>
        <dbReference type="ARBA" id="ARBA00022448"/>
    </source>
</evidence>
<dbReference type="InterPro" id="IPR011293">
    <property type="entry name" value="Ion_transpt_RnfA/RsxA"/>
</dbReference>
<gene>
    <name evidence="9 10" type="primary">rnfA</name>
    <name evidence="10" type="ORF">HMPREF0198_2051</name>
</gene>
<dbReference type="GO" id="GO:0016491">
    <property type="term" value="F:oxidoreductase activity"/>
    <property type="evidence" value="ECO:0007669"/>
    <property type="project" value="UniProtKB-KW"/>
</dbReference>
<proteinExistence type="inferred from homology"/>
<dbReference type="EC" id="7.-.-.-" evidence="9"/>
<evidence type="ECO:0000256" key="1">
    <source>
        <dbReference type="ARBA" id="ARBA00004127"/>
    </source>
</evidence>
<name>C8NC23_CARH6</name>
<evidence type="ECO:0000313" key="10">
    <source>
        <dbReference type="EMBL" id="EEV87831.1"/>
    </source>
</evidence>
<keyword evidence="4 9" id="KW-0812">Transmembrane</keyword>
<feature type="transmembrane region" description="Helical" evidence="9">
    <location>
        <begin position="241"/>
        <end position="259"/>
    </location>
</feature>
<reference evidence="10 11" key="1">
    <citation type="submission" date="2009-08" db="EMBL/GenBank/DDBJ databases">
        <authorList>
            <person name="Qin X."/>
            <person name="Bachman B."/>
            <person name="Battles P."/>
            <person name="Bell A."/>
            <person name="Bess C."/>
            <person name="Bickham C."/>
            <person name="Chaboub L."/>
            <person name="Chen D."/>
            <person name="Coyle M."/>
            <person name="Deiros D.R."/>
            <person name="Dinh H."/>
            <person name="Forbes L."/>
            <person name="Fowler G."/>
            <person name="Francisco L."/>
            <person name="Fu Q."/>
            <person name="Gubbala S."/>
            <person name="Hale W."/>
            <person name="Han Y."/>
            <person name="Hemphill L."/>
            <person name="Highlander S.K."/>
            <person name="Hirani K."/>
            <person name="Hogues M."/>
            <person name="Jackson L."/>
            <person name="Jakkamsetti A."/>
            <person name="Javaid M."/>
            <person name="Jiang H."/>
            <person name="Korchina V."/>
            <person name="Kovar C."/>
            <person name="Lara F."/>
            <person name="Lee S."/>
            <person name="Mata R."/>
            <person name="Mathew T."/>
            <person name="Moen C."/>
            <person name="Morales K."/>
            <person name="Munidasa M."/>
            <person name="Nazareth L."/>
            <person name="Ngo R."/>
            <person name="Nguyen L."/>
            <person name="Okwuonu G."/>
            <person name="Ongeri F."/>
            <person name="Patil S."/>
            <person name="Petrosino J."/>
            <person name="Pham C."/>
            <person name="Pham P."/>
            <person name="Pu L.-L."/>
            <person name="Puazo M."/>
            <person name="Raj R."/>
            <person name="Reid J."/>
            <person name="Rouhana J."/>
            <person name="Saada N."/>
            <person name="Shang Y."/>
            <person name="Simmons D."/>
            <person name="Thornton R."/>
            <person name="Warren J."/>
            <person name="Weissenberger G."/>
            <person name="Zhang J."/>
            <person name="Zhang L."/>
            <person name="Zhou C."/>
            <person name="Zhu D."/>
            <person name="Muzny D."/>
            <person name="Worley K."/>
            <person name="Gibbs R."/>
        </authorList>
    </citation>
    <scope>NUCLEOTIDE SEQUENCE [LARGE SCALE GENOMIC DNA]</scope>
    <source>
        <strain evidence="11">ATCC 15826 / DSM 8339 / NCTC 10426 / 6573</strain>
    </source>
</reference>
<comment type="function">
    <text evidence="9">Part of a membrane-bound complex that couples electron transfer with translocation of ions across the membrane.</text>
</comment>
<dbReference type="STRING" id="2718.CHUV0807_0960"/>
<dbReference type="GO" id="GO:0012505">
    <property type="term" value="C:endomembrane system"/>
    <property type="evidence" value="ECO:0007669"/>
    <property type="project" value="UniProtKB-SubCell"/>
</dbReference>
<dbReference type="GO" id="GO:0005886">
    <property type="term" value="C:plasma membrane"/>
    <property type="evidence" value="ECO:0007669"/>
    <property type="project" value="UniProtKB-SubCell"/>
</dbReference>
<feature type="transmembrane region" description="Helical" evidence="9">
    <location>
        <begin position="212"/>
        <end position="229"/>
    </location>
</feature>
<comment type="similarity">
    <text evidence="9">Belongs to the NqrDE/RnfAE family.</text>
</comment>
<feature type="transmembrane region" description="Helical" evidence="9">
    <location>
        <begin position="178"/>
        <end position="200"/>
    </location>
</feature>
<dbReference type="HOGENOM" id="CLU_932827_0_0_6"/>
<dbReference type="GO" id="GO:0022900">
    <property type="term" value="P:electron transport chain"/>
    <property type="evidence" value="ECO:0007669"/>
    <property type="project" value="UniProtKB-UniRule"/>
</dbReference>
<keyword evidence="6 9" id="KW-0249">Electron transport</keyword>
<protein>
    <recommendedName>
        <fullName evidence="9">Ion-translocating oxidoreductase complex subunit A</fullName>
        <ecNumber evidence="9">7.-.-.-</ecNumber>
    </recommendedName>
    <alternativeName>
        <fullName evidence="9">Rnf electron transport complex subunit A</fullName>
    </alternativeName>
</protein>
<feature type="transmembrane region" description="Helical" evidence="9">
    <location>
        <begin position="110"/>
        <end position="132"/>
    </location>
</feature>
<comment type="subunit">
    <text evidence="9">The complex is composed of six subunits: RnfA, RnfB, RnfC, RnfD, RnfE and RnfG.</text>
</comment>
<keyword evidence="2 9" id="KW-0813">Transport</keyword>
<keyword evidence="11" id="KW-1185">Reference proteome</keyword>
<keyword evidence="3 9" id="KW-0997">Cell inner membrane</keyword>
<feature type="transmembrane region" description="Helical" evidence="9">
    <location>
        <begin position="279"/>
        <end position="297"/>
    </location>
</feature>
<evidence type="ECO:0000256" key="6">
    <source>
        <dbReference type="ARBA" id="ARBA00022982"/>
    </source>
</evidence>
<sequence length="298" mass="32614">MAVFFVLVVTAKSAFAFLRLNDLLTVLAAMQQILMQTASVHYHLQLKGRRIIRRFFVPGSRAQYCPCRSNGHQKTCIRDCPLSTEKPPPFPYNTAIRQTRNYAPKTVQHSYFYIILSTVLVNNFVLSQFLGLCPFMGVSRKIDTALGMGLATAFVLTLSAVSAYLLDTYILEPFGLRYLRTIGFIVAIAVLVGLTEMFIAKTSPVLHRLLGVYLPLITTNCAVLGVALLNANQQHNLLQSALYGFGAAVGFTLVLIIFAALRERLDAADVPAPFKGTPAALMTAGILAIAFMGFGGWA</sequence>
<keyword evidence="5 9" id="KW-1278">Translocase</keyword>
<evidence type="ECO:0000256" key="4">
    <source>
        <dbReference type="ARBA" id="ARBA00022692"/>
    </source>
</evidence>
<evidence type="ECO:0000256" key="8">
    <source>
        <dbReference type="ARBA" id="ARBA00023136"/>
    </source>
</evidence>
<dbReference type="InterPro" id="IPR003667">
    <property type="entry name" value="NqrDE/RnfAE"/>
</dbReference>
<feature type="transmembrane region" description="Helical" evidence="9">
    <location>
        <begin position="144"/>
        <end position="166"/>
    </location>
</feature>
<dbReference type="EMBL" id="ACKY01000112">
    <property type="protein sequence ID" value="EEV87831.1"/>
    <property type="molecule type" value="Genomic_DNA"/>
</dbReference>
<evidence type="ECO:0000313" key="11">
    <source>
        <dbReference type="Proteomes" id="UP000004870"/>
    </source>
</evidence>
<keyword evidence="7 9" id="KW-1133">Transmembrane helix</keyword>
<dbReference type="Proteomes" id="UP000004870">
    <property type="component" value="Unassembled WGS sequence"/>
</dbReference>
<dbReference type="NCBIfam" id="TIGR01943">
    <property type="entry name" value="rnfA"/>
    <property type="match status" value="1"/>
</dbReference>
<evidence type="ECO:0000256" key="7">
    <source>
        <dbReference type="ARBA" id="ARBA00022989"/>
    </source>
</evidence>
<organism evidence="10 11">
    <name type="scientific">Cardiobacterium hominis (strain ATCC 15826 / DSM 8339 / NCTC 10426 / 6573)</name>
    <dbReference type="NCBI Taxonomy" id="638300"/>
    <lineage>
        <taxon>Bacteria</taxon>
        <taxon>Pseudomonadati</taxon>
        <taxon>Pseudomonadota</taxon>
        <taxon>Gammaproteobacteria</taxon>
        <taxon>Cardiobacteriales</taxon>
        <taxon>Cardiobacteriaceae</taxon>
        <taxon>Cardiobacterium</taxon>
    </lineage>
</organism>
<dbReference type="InterPro" id="IPR050133">
    <property type="entry name" value="NqrDE/RnfAE_oxidrdctase"/>
</dbReference>
<keyword evidence="9" id="KW-1003">Cell membrane</keyword>
<accession>C8NC23</accession>
<dbReference type="NCBIfam" id="NF003481">
    <property type="entry name" value="PRK05151.1"/>
    <property type="match status" value="1"/>
</dbReference>
<dbReference type="PANTHER" id="PTHR30335:SF0">
    <property type="entry name" value="ION-TRANSLOCATING OXIDOREDUCTASE COMPLEX SUBUNIT A"/>
    <property type="match status" value="1"/>
</dbReference>
<keyword evidence="10" id="KW-0560">Oxidoreductase</keyword>
<dbReference type="HAMAP" id="MF_00459">
    <property type="entry name" value="RsxA_RnfA"/>
    <property type="match status" value="1"/>
</dbReference>
<dbReference type="AlphaFoldDB" id="C8NC23"/>